<feature type="compositionally biased region" description="Basic and acidic residues" evidence="1">
    <location>
        <begin position="61"/>
        <end position="73"/>
    </location>
</feature>
<evidence type="ECO:0000256" key="1">
    <source>
        <dbReference type="SAM" id="MobiDB-lite"/>
    </source>
</evidence>
<keyword evidence="4" id="KW-1185">Reference proteome</keyword>
<organism evidence="3 4">
    <name type="scientific">Stachybotrys elegans</name>
    <dbReference type="NCBI Taxonomy" id="80388"/>
    <lineage>
        <taxon>Eukaryota</taxon>
        <taxon>Fungi</taxon>
        <taxon>Dikarya</taxon>
        <taxon>Ascomycota</taxon>
        <taxon>Pezizomycotina</taxon>
        <taxon>Sordariomycetes</taxon>
        <taxon>Hypocreomycetidae</taxon>
        <taxon>Hypocreales</taxon>
        <taxon>Stachybotryaceae</taxon>
        <taxon>Stachybotrys</taxon>
    </lineage>
</organism>
<dbReference type="InterPro" id="IPR054505">
    <property type="entry name" value="Myb_DNA-bind_8"/>
</dbReference>
<reference evidence="3" key="1">
    <citation type="journal article" date="2021" name="Nat. Commun.">
        <title>Genetic determinants of endophytism in the Arabidopsis root mycobiome.</title>
        <authorList>
            <person name="Mesny F."/>
            <person name="Miyauchi S."/>
            <person name="Thiergart T."/>
            <person name="Pickel B."/>
            <person name="Atanasova L."/>
            <person name="Karlsson M."/>
            <person name="Huettel B."/>
            <person name="Barry K.W."/>
            <person name="Haridas S."/>
            <person name="Chen C."/>
            <person name="Bauer D."/>
            <person name="Andreopoulos W."/>
            <person name="Pangilinan J."/>
            <person name="LaButti K."/>
            <person name="Riley R."/>
            <person name="Lipzen A."/>
            <person name="Clum A."/>
            <person name="Drula E."/>
            <person name="Henrissat B."/>
            <person name="Kohler A."/>
            <person name="Grigoriev I.V."/>
            <person name="Martin F.M."/>
            <person name="Hacquard S."/>
        </authorList>
    </citation>
    <scope>NUCLEOTIDE SEQUENCE</scope>
    <source>
        <strain evidence="3">MPI-CAGE-CH-0235</strain>
    </source>
</reference>
<sequence>MSPNTDNATARLLFAILKQKNLKDIDWNLVAQDPVLLQPIPNGHAARMRYSRFRSTVLGHSPEKRNKSGDKGRITKPGKPAPQPRKASVVKSESSVSLASCPQFSPASTTSPYMGELEDPTTRFLTPCSDDVPVSMTMNAAGSEFMDPRAFRNPVSPTFSPFDAAFDLGPYRPDAGLVHNGELPTSIAPQALSDLDHDWNKNFFDPPLF</sequence>
<comment type="caution">
    <text evidence="3">The sequence shown here is derived from an EMBL/GenBank/DDBJ whole genome shotgun (WGS) entry which is preliminary data.</text>
</comment>
<evidence type="ECO:0000259" key="2">
    <source>
        <dbReference type="Pfam" id="PF22980"/>
    </source>
</evidence>
<feature type="domain" description="Myb-like DNA-binding" evidence="2">
    <location>
        <begin position="7"/>
        <end position="54"/>
    </location>
</feature>
<accession>A0A8K0SUX2</accession>
<evidence type="ECO:0000313" key="4">
    <source>
        <dbReference type="Proteomes" id="UP000813444"/>
    </source>
</evidence>
<protein>
    <recommendedName>
        <fullName evidence="2">Myb-like DNA-binding domain-containing protein</fullName>
    </recommendedName>
</protein>
<dbReference type="Pfam" id="PF22980">
    <property type="entry name" value="Myb_DNA-bind_8"/>
    <property type="match status" value="1"/>
</dbReference>
<dbReference type="Proteomes" id="UP000813444">
    <property type="component" value="Unassembled WGS sequence"/>
</dbReference>
<feature type="region of interest" description="Disordered" evidence="1">
    <location>
        <begin position="55"/>
        <end position="91"/>
    </location>
</feature>
<dbReference type="EMBL" id="JAGPNK010000005">
    <property type="protein sequence ID" value="KAH7321168.1"/>
    <property type="molecule type" value="Genomic_DNA"/>
</dbReference>
<name>A0A8K0SUX2_9HYPO</name>
<gene>
    <name evidence="3" type="ORF">B0I35DRAFT_208753</name>
</gene>
<evidence type="ECO:0000313" key="3">
    <source>
        <dbReference type="EMBL" id="KAH7321168.1"/>
    </source>
</evidence>
<dbReference type="AlphaFoldDB" id="A0A8K0SUX2"/>
<proteinExistence type="predicted"/>
<dbReference type="OrthoDB" id="3944408at2759"/>